<accession>A0AAV4W8L0</accession>
<evidence type="ECO:0000313" key="2">
    <source>
        <dbReference type="EMBL" id="GIY78713.1"/>
    </source>
</evidence>
<evidence type="ECO:0000313" key="3">
    <source>
        <dbReference type="Proteomes" id="UP001054837"/>
    </source>
</evidence>
<evidence type="ECO:0000256" key="1">
    <source>
        <dbReference type="SAM" id="MobiDB-lite"/>
    </source>
</evidence>
<feature type="region of interest" description="Disordered" evidence="1">
    <location>
        <begin position="69"/>
        <end position="100"/>
    </location>
</feature>
<proteinExistence type="predicted"/>
<dbReference type="AlphaFoldDB" id="A0AAV4W8L0"/>
<keyword evidence="3" id="KW-1185">Reference proteome</keyword>
<sequence length="143" mass="15940">MTSSSKPVLRCLMRKRFEMDRVGANAPKIITKTVIWKRGGVFLGFLWKSSLFPCECVWAGVRKKLDSCEGGRPQEGAPGRVDWQAAGKGARKERMESNGDVERPELLAETSFDVLLYIYDLSKELAKSFKKILKGTSALPPTS</sequence>
<organism evidence="2 3">
    <name type="scientific">Caerostris darwini</name>
    <dbReference type="NCBI Taxonomy" id="1538125"/>
    <lineage>
        <taxon>Eukaryota</taxon>
        <taxon>Metazoa</taxon>
        <taxon>Ecdysozoa</taxon>
        <taxon>Arthropoda</taxon>
        <taxon>Chelicerata</taxon>
        <taxon>Arachnida</taxon>
        <taxon>Araneae</taxon>
        <taxon>Araneomorphae</taxon>
        <taxon>Entelegynae</taxon>
        <taxon>Araneoidea</taxon>
        <taxon>Araneidae</taxon>
        <taxon>Caerostris</taxon>
    </lineage>
</organism>
<protein>
    <submittedName>
        <fullName evidence="2">Uncharacterized protein</fullName>
    </submittedName>
</protein>
<name>A0AAV4W8L0_9ARAC</name>
<dbReference type="Proteomes" id="UP001054837">
    <property type="component" value="Unassembled WGS sequence"/>
</dbReference>
<comment type="caution">
    <text evidence="2">The sequence shown here is derived from an EMBL/GenBank/DDBJ whole genome shotgun (WGS) entry which is preliminary data.</text>
</comment>
<gene>
    <name evidence="2" type="ORF">CDAR_542921</name>
</gene>
<feature type="compositionally biased region" description="Basic and acidic residues" evidence="1">
    <location>
        <begin position="90"/>
        <end position="100"/>
    </location>
</feature>
<reference evidence="2 3" key="1">
    <citation type="submission" date="2021-06" db="EMBL/GenBank/DDBJ databases">
        <title>Caerostris darwini draft genome.</title>
        <authorList>
            <person name="Kono N."/>
            <person name="Arakawa K."/>
        </authorList>
    </citation>
    <scope>NUCLEOTIDE SEQUENCE [LARGE SCALE GENOMIC DNA]</scope>
</reference>
<dbReference type="EMBL" id="BPLQ01014269">
    <property type="protein sequence ID" value="GIY78713.1"/>
    <property type="molecule type" value="Genomic_DNA"/>
</dbReference>